<proteinExistence type="predicted"/>
<dbReference type="Proteomes" id="UP000692954">
    <property type="component" value="Unassembled WGS sequence"/>
</dbReference>
<comment type="caution">
    <text evidence="1">The sequence shown here is derived from an EMBL/GenBank/DDBJ whole genome shotgun (WGS) entry which is preliminary data.</text>
</comment>
<keyword evidence="2" id="KW-1185">Reference proteome</keyword>
<accession>A0A8S1LJR5</accession>
<dbReference type="AlphaFoldDB" id="A0A8S1LJR5"/>
<reference evidence="1" key="1">
    <citation type="submission" date="2021-01" db="EMBL/GenBank/DDBJ databases">
        <authorList>
            <consortium name="Genoscope - CEA"/>
            <person name="William W."/>
        </authorList>
    </citation>
    <scope>NUCLEOTIDE SEQUENCE</scope>
</reference>
<dbReference type="EMBL" id="CAJJDN010000019">
    <property type="protein sequence ID" value="CAD8064966.1"/>
    <property type="molecule type" value="Genomic_DNA"/>
</dbReference>
<dbReference type="PANTHER" id="PTHR39767:SF2">
    <property type="entry name" value="CHROMOSOME UNDETERMINED SCAFFOLD_1, WHOLE GENOME SHOTGUN SEQUENCE"/>
    <property type="match status" value="1"/>
</dbReference>
<evidence type="ECO:0000313" key="2">
    <source>
        <dbReference type="Proteomes" id="UP000692954"/>
    </source>
</evidence>
<organism evidence="1 2">
    <name type="scientific">Paramecium sonneborni</name>
    <dbReference type="NCBI Taxonomy" id="65129"/>
    <lineage>
        <taxon>Eukaryota</taxon>
        <taxon>Sar</taxon>
        <taxon>Alveolata</taxon>
        <taxon>Ciliophora</taxon>
        <taxon>Intramacronucleata</taxon>
        <taxon>Oligohymenophorea</taxon>
        <taxon>Peniculida</taxon>
        <taxon>Parameciidae</taxon>
        <taxon>Paramecium</taxon>
    </lineage>
</organism>
<gene>
    <name evidence="1" type="ORF">PSON_ATCC_30995.1.T0190418</name>
</gene>
<evidence type="ECO:0000313" key="1">
    <source>
        <dbReference type="EMBL" id="CAD8064966.1"/>
    </source>
</evidence>
<dbReference type="PANTHER" id="PTHR39767">
    <property type="entry name" value="CALCIUM/CALMODULIN-BINDING MEMBRANE PROTEIN PCM4-RELATED"/>
    <property type="match status" value="1"/>
</dbReference>
<sequence>MSTSLLNLSQFILKIINQLQNTVFNEKQGLKIKRKYVFQFVEMVFSYKECDDMNLIYYDGCFDFNYQCSQDCLVCYKGICLKRCSKNMIVFENQCKPICAQMMVDYEIECDDYNNIEYHECFNCKFQCALYCEVSYCEKGIGLKFISESIQQNQQSLIHDLDEKQLDLQ</sequence>
<name>A0A8S1LJR5_9CILI</name>
<dbReference type="OrthoDB" id="28293at2759"/>
<protein>
    <submittedName>
        <fullName evidence="1">Uncharacterized protein</fullName>
    </submittedName>
</protein>